<evidence type="ECO:0000313" key="1">
    <source>
        <dbReference type="EMBL" id="MBR0799264.1"/>
    </source>
</evidence>
<proteinExistence type="predicted"/>
<dbReference type="RefSeq" id="WP_212397092.1">
    <property type="nucleotide sequence ID" value="NZ_JAFCJH010000036.1"/>
</dbReference>
<keyword evidence="2" id="KW-1185">Reference proteome</keyword>
<gene>
    <name evidence="1" type="ORF">JQ615_28125</name>
</gene>
<protein>
    <submittedName>
        <fullName evidence="1">YkgJ family cysteine cluster protein</fullName>
    </submittedName>
</protein>
<dbReference type="InterPro" id="IPR052572">
    <property type="entry name" value="UPF0153_domain"/>
</dbReference>
<sequence>MDQVTLVVVRAIESGATTTKKIVDATGLSRLKVERALGTLEKQNLAFRESQGSWALGVPVMPTVRQCGSCTLCCKVLEITDLKKPVNTACSHIMAGGGCNIYSERPRQCRTFSCAWLQGHLDDDWFPATSGMVPHFSLDALNIQVDLDCRDRWREEPYFSKLCELSLNGLLASSKRNYATLVIVGSDKYLLLGRTIVPDPTLFGTAFVPNGRETFHYWKATSLEHLQRLNERVMEIHRIQQEFGHCAIPLDDDPRPPYRPALLELSRQHGGAPTQ</sequence>
<name>A0ABS5FR25_9BRAD</name>
<reference evidence="2" key="1">
    <citation type="journal article" date="2021" name="ISME J.">
        <title>Evolutionary origin and ecological implication of a unique nif island in free-living Bradyrhizobium lineages.</title>
        <authorList>
            <person name="Tao J."/>
        </authorList>
    </citation>
    <scope>NUCLEOTIDE SEQUENCE [LARGE SCALE GENOMIC DNA]</scope>
    <source>
        <strain evidence="2">SZCCT0434</strain>
    </source>
</reference>
<dbReference type="PANTHER" id="PTHR36931:SF1">
    <property type="entry name" value="UPF0153 PROTEIN YEIW"/>
    <property type="match status" value="1"/>
</dbReference>
<accession>A0ABS5FR25</accession>
<comment type="caution">
    <text evidence="1">The sequence shown here is derived from an EMBL/GenBank/DDBJ whole genome shotgun (WGS) entry which is preliminary data.</text>
</comment>
<evidence type="ECO:0000313" key="2">
    <source>
        <dbReference type="Proteomes" id="UP001315278"/>
    </source>
</evidence>
<organism evidence="1 2">
    <name type="scientific">Bradyrhizobium jicamae</name>
    <dbReference type="NCBI Taxonomy" id="280332"/>
    <lineage>
        <taxon>Bacteria</taxon>
        <taxon>Pseudomonadati</taxon>
        <taxon>Pseudomonadota</taxon>
        <taxon>Alphaproteobacteria</taxon>
        <taxon>Hyphomicrobiales</taxon>
        <taxon>Nitrobacteraceae</taxon>
        <taxon>Bradyrhizobium</taxon>
    </lineage>
</organism>
<dbReference type="PANTHER" id="PTHR36931">
    <property type="entry name" value="UPF0153 PROTEIN YEIW"/>
    <property type="match status" value="1"/>
</dbReference>
<dbReference type="Proteomes" id="UP001315278">
    <property type="component" value="Unassembled WGS sequence"/>
</dbReference>
<dbReference type="EMBL" id="JAFCJH010000036">
    <property type="protein sequence ID" value="MBR0799264.1"/>
    <property type="molecule type" value="Genomic_DNA"/>
</dbReference>